<comment type="caution">
    <text evidence="2">The sequence shown here is derived from an EMBL/GenBank/DDBJ whole genome shotgun (WGS) entry which is preliminary data.</text>
</comment>
<feature type="transmembrane region" description="Helical" evidence="1">
    <location>
        <begin position="134"/>
        <end position="151"/>
    </location>
</feature>
<proteinExistence type="predicted"/>
<dbReference type="AlphaFoldDB" id="A0A844A140"/>
<gene>
    <name evidence="2" type="ORF">GHK48_00130</name>
</gene>
<reference evidence="2 3" key="1">
    <citation type="journal article" date="2013" name="Genome Biol.">
        <title>Comparative genomics of the core and accessory genomes of 48 Sinorhizobium strains comprising five genospecies.</title>
        <authorList>
            <person name="Sugawara M."/>
            <person name="Epstein B."/>
            <person name="Badgley B.D."/>
            <person name="Unno T."/>
            <person name="Xu L."/>
            <person name="Reese J."/>
            <person name="Gyaneshwar P."/>
            <person name="Denny R."/>
            <person name="Mudge J."/>
            <person name="Bharti A.K."/>
            <person name="Farmer A.D."/>
            <person name="May G.D."/>
            <person name="Woodward J.E."/>
            <person name="Medigue C."/>
            <person name="Vallenet D."/>
            <person name="Lajus A."/>
            <person name="Rouy Z."/>
            <person name="Martinez-Vaz B."/>
            <person name="Tiffin P."/>
            <person name="Young N.D."/>
            <person name="Sadowsky M.J."/>
        </authorList>
    </citation>
    <scope>NUCLEOTIDE SEQUENCE [LARGE SCALE GENOMIC DNA]</scope>
    <source>
        <strain evidence="2 3">USDA205</strain>
    </source>
</reference>
<keyword evidence="1" id="KW-1133">Transmembrane helix</keyword>
<name>A0A844A140_RHIFR</name>
<keyword evidence="1" id="KW-0812">Transmembrane</keyword>
<evidence type="ECO:0000256" key="1">
    <source>
        <dbReference type="SAM" id="Phobius"/>
    </source>
</evidence>
<dbReference type="EMBL" id="WISZ01000004">
    <property type="protein sequence ID" value="MQX06784.1"/>
    <property type="molecule type" value="Genomic_DNA"/>
</dbReference>
<evidence type="ECO:0000313" key="3">
    <source>
        <dbReference type="Proteomes" id="UP000466694"/>
    </source>
</evidence>
<evidence type="ECO:0000313" key="2">
    <source>
        <dbReference type="EMBL" id="MQX06784.1"/>
    </source>
</evidence>
<protein>
    <submittedName>
        <fullName evidence="2">Uncharacterized protein</fullName>
    </submittedName>
</protein>
<organism evidence="2 3">
    <name type="scientific">Rhizobium fredii</name>
    <name type="common">Sinorhizobium fredii</name>
    <dbReference type="NCBI Taxonomy" id="380"/>
    <lineage>
        <taxon>Bacteria</taxon>
        <taxon>Pseudomonadati</taxon>
        <taxon>Pseudomonadota</taxon>
        <taxon>Alphaproteobacteria</taxon>
        <taxon>Hyphomicrobiales</taxon>
        <taxon>Rhizobiaceae</taxon>
        <taxon>Sinorhizobium/Ensifer group</taxon>
        <taxon>Sinorhizobium</taxon>
    </lineage>
</organism>
<accession>A0A844A140</accession>
<sequence>MARRILSAELDWMIGDSVTDPRHSPIKLDEQVDIDWKFRIGIDHESGALASSLPPYDVKFLGKRIGTLTDPDEIKWVRQATDADPEAGAVGRINEIILSDNQRQITGFKVEVLTGVDAKALKLQNEYQSAKQTLVTYWWVIPVILLLIWWQS</sequence>
<dbReference type="RefSeq" id="WP_060563830.1">
    <property type="nucleotide sequence ID" value="NZ_BJNI01000062.1"/>
</dbReference>
<dbReference type="Proteomes" id="UP000466694">
    <property type="component" value="Unassembled WGS sequence"/>
</dbReference>
<keyword evidence="1" id="KW-0472">Membrane</keyword>